<gene>
    <name evidence="2" type="ORF">MYCIT1_LOCUS30712</name>
    <name evidence="1" type="ORF">MYCIT1_LOCUS4552</name>
</gene>
<dbReference type="PANTHER" id="PTHR12459:SF15">
    <property type="entry name" value="TRANSMEMBRANE PROTEIN 135"/>
    <property type="match status" value="1"/>
</dbReference>
<comment type="caution">
    <text evidence="1">The sequence shown here is derived from an EMBL/GenBank/DDBJ whole genome shotgun (WGS) entry which is preliminary data.</text>
</comment>
<dbReference type="PANTHER" id="PTHR12459">
    <property type="entry name" value="TRANSMEMBRANE PROTEIN 135-RELATED"/>
    <property type="match status" value="1"/>
</dbReference>
<accession>A0AAD2GY01</accession>
<dbReference type="AlphaFoldDB" id="A0AAD2GY01"/>
<dbReference type="EMBL" id="CAVNYO010000440">
    <property type="protein sequence ID" value="CAK5280228.1"/>
    <property type="molecule type" value="Genomic_DNA"/>
</dbReference>
<evidence type="ECO:0008006" key="4">
    <source>
        <dbReference type="Google" id="ProtNLM"/>
    </source>
</evidence>
<dbReference type="Proteomes" id="UP001295794">
    <property type="component" value="Unassembled WGS sequence"/>
</dbReference>
<protein>
    <recommendedName>
        <fullName evidence="4">Integral membrane protein</fullName>
    </recommendedName>
</protein>
<proteinExistence type="predicted"/>
<reference evidence="1" key="1">
    <citation type="submission" date="2023-11" db="EMBL/GenBank/DDBJ databases">
        <authorList>
            <person name="De Vega J J."/>
            <person name="De Vega J J."/>
        </authorList>
    </citation>
    <scope>NUCLEOTIDE SEQUENCE</scope>
</reference>
<dbReference type="EMBL" id="CAVNYO010000055">
    <property type="protein sequence ID" value="CAK5264409.1"/>
    <property type="molecule type" value="Genomic_DNA"/>
</dbReference>
<evidence type="ECO:0000313" key="2">
    <source>
        <dbReference type="EMBL" id="CAK5280228.1"/>
    </source>
</evidence>
<keyword evidence="3" id="KW-1185">Reference proteome</keyword>
<dbReference type="InterPro" id="IPR026749">
    <property type="entry name" value="Tmem135"/>
</dbReference>
<evidence type="ECO:0000313" key="1">
    <source>
        <dbReference type="EMBL" id="CAK5264409.1"/>
    </source>
</evidence>
<organism evidence="1 3">
    <name type="scientific">Mycena citricolor</name>
    <dbReference type="NCBI Taxonomy" id="2018698"/>
    <lineage>
        <taxon>Eukaryota</taxon>
        <taxon>Fungi</taxon>
        <taxon>Dikarya</taxon>
        <taxon>Basidiomycota</taxon>
        <taxon>Agaricomycotina</taxon>
        <taxon>Agaricomycetes</taxon>
        <taxon>Agaricomycetidae</taxon>
        <taxon>Agaricales</taxon>
        <taxon>Marasmiineae</taxon>
        <taxon>Mycenaceae</taxon>
        <taxon>Mycena</taxon>
    </lineage>
</organism>
<name>A0AAD2GY01_9AGAR</name>
<sequence length="384" mass="42437">MSEAARRPSELRPNVCRRLLGLLEGLGSIIPQNSSHPTQVAIRTYTLALCLSLTPALAPFLKRSKKHDLNELIRVLSREFGATGFAFSITVAIGGGSFIREFWRLLDGSEWDLSETQNPLSNSAAWIKERLKYMRVSSAQKTFISNILSTSAGLWLLQAGRARFRSTKGGSKTLDLTLLVFVRALDAAVQSFVARRSGSRRESDAGDTSFTRAPRDEAYTKRQLLRTRIDAFVFWACSARIMWCFFYAPQRLPKSYVKWINALANADTRLLDALRAIRTKDWLYRKGPPSPLLTTYARDLGYPASWGDPIQLPAFGHEADQAWRALGVTGRAGVAGIPCQLVHGTVGSSLGLSHSCTANAGLRGLVALMEAIVLYLPVSSERLF</sequence>
<evidence type="ECO:0000313" key="3">
    <source>
        <dbReference type="Proteomes" id="UP001295794"/>
    </source>
</evidence>